<evidence type="ECO:0000313" key="2">
    <source>
        <dbReference type="Proteomes" id="UP000692954"/>
    </source>
</evidence>
<evidence type="ECO:0000313" key="1">
    <source>
        <dbReference type="EMBL" id="CAD8115382.1"/>
    </source>
</evidence>
<protein>
    <submittedName>
        <fullName evidence="1">Uncharacterized protein</fullName>
    </submittedName>
</protein>
<name>A0A8S1QID0_9CILI</name>
<comment type="caution">
    <text evidence="1">The sequence shown here is derived from an EMBL/GenBank/DDBJ whole genome shotgun (WGS) entry which is preliminary data.</text>
</comment>
<proteinExistence type="predicted"/>
<sequence>MGNENYSKKSVKSIEDSIESLVNCQKEKQKECERNYETKVSFVFWNKENQENIIIGAIDEKKDFHKFMYDKQENGRYSQARQQIFLENLIAIQDGRKVEKEKKTNHLLTIFQSKETPEEFLYELFQEEINFEKNTSYQVLNIKTQNKTSSKNNYAHCYQNFLEQNQLIFEEIENKKYVSYDWNNKKIKATTDKVIYKNAIILKTSLKNEDQIFKCCQKWKSGQEFLEKEKL</sequence>
<gene>
    <name evidence="1" type="ORF">PSON_ATCC_30995.1.T1080084</name>
</gene>
<dbReference type="Proteomes" id="UP000692954">
    <property type="component" value="Unassembled WGS sequence"/>
</dbReference>
<reference evidence="1" key="1">
    <citation type="submission" date="2021-01" db="EMBL/GenBank/DDBJ databases">
        <authorList>
            <consortium name="Genoscope - CEA"/>
            <person name="William W."/>
        </authorList>
    </citation>
    <scope>NUCLEOTIDE SEQUENCE</scope>
</reference>
<dbReference type="EMBL" id="CAJJDN010000108">
    <property type="protein sequence ID" value="CAD8115382.1"/>
    <property type="molecule type" value="Genomic_DNA"/>
</dbReference>
<dbReference type="OrthoDB" id="10607885at2759"/>
<organism evidence="1 2">
    <name type="scientific">Paramecium sonneborni</name>
    <dbReference type="NCBI Taxonomy" id="65129"/>
    <lineage>
        <taxon>Eukaryota</taxon>
        <taxon>Sar</taxon>
        <taxon>Alveolata</taxon>
        <taxon>Ciliophora</taxon>
        <taxon>Intramacronucleata</taxon>
        <taxon>Oligohymenophorea</taxon>
        <taxon>Peniculida</taxon>
        <taxon>Parameciidae</taxon>
        <taxon>Paramecium</taxon>
    </lineage>
</organism>
<keyword evidence="2" id="KW-1185">Reference proteome</keyword>
<accession>A0A8S1QID0</accession>
<dbReference type="AlphaFoldDB" id="A0A8S1QID0"/>